<dbReference type="CDD" id="cd00303">
    <property type="entry name" value="retropepsin_like"/>
    <property type="match status" value="1"/>
</dbReference>
<feature type="region of interest" description="Disordered" evidence="7">
    <location>
        <begin position="43"/>
        <end position="77"/>
    </location>
</feature>
<dbReference type="GO" id="GO:0003964">
    <property type="term" value="F:RNA-directed DNA polymerase activity"/>
    <property type="evidence" value="ECO:0007669"/>
    <property type="project" value="UniProtKB-KW"/>
</dbReference>
<dbReference type="InterPro" id="IPR012337">
    <property type="entry name" value="RNaseH-like_sf"/>
</dbReference>
<evidence type="ECO:0000256" key="3">
    <source>
        <dbReference type="ARBA" id="ARBA00022722"/>
    </source>
</evidence>
<keyword evidence="2" id="KW-0548">Nucleotidyltransferase</keyword>
<keyword evidence="1" id="KW-0808">Transferase</keyword>
<feature type="compositionally biased region" description="Basic and acidic residues" evidence="7">
    <location>
        <begin position="168"/>
        <end position="192"/>
    </location>
</feature>
<keyword evidence="10" id="KW-1185">Reference proteome</keyword>
<dbReference type="PANTHER" id="PTHR48475:SF2">
    <property type="entry name" value="RIBONUCLEASE H"/>
    <property type="match status" value="1"/>
</dbReference>
<dbReference type="PROSITE" id="PS50879">
    <property type="entry name" value="RNASE_H_1"/>
    <property type="match status" value="1"/>
</dbReference>
<evidence type="ECO:0000256" key="7">
    <source>
        <dbReference type="SAM" id="MobiDB-lite"/>
    </source>
</evidence>
<dbReference type="Pfam" id="PF13456">
    <property type="entry name" value="RVT_3"/>
    <property type="match status" value="1"/>
</dbReference>
<name>A0AA88V5X8_9ASTE</name>
<dbReference type="InterPro" id="IPR041373">
    <property type="entry name" value="RT_RNaseH"/>
</dbReference>
<dbReference type="SUPFAM" id="SSF53098">
    <property type="entry name" value="Ribonuclease H-like"/>
    <property type="match status" value="1"/>
</dbReference>
<protein>
    <recommendedName>
        <fullName evidence="8">RNase H type-1 domain-containing protein</fullName>
    </recommendedName>
</protein>
<proteinExistence type="predicted"/>
<dbReference type="GO" id="GO:0004523">
    <property type="term" value="F:RNA-DNA hybrid ribonuclease activity"/>
    <property type="evidence" value="ECO:0007669"/>
    <property type="project" value="InterPro"/>
</dbReference>
<feature type="domain" description="RNase H type-1" evidence="8">
    <location>
        <begin position="534"/>
        <end position="663"/>
    </location>
</feature>
<comment type="caution">
    <text evidence="9">The sequence shown here is derived from an EMBL/GenBank/DDBJ whole genome shotgun (WGS) entry which is preliminary data.</text>
</comment>
<feature type="compositionally biased region" description="Basic and acidic residues" evidence="7">
    <location>
        <begin position="202"/>
        <end position="211"/>
    </location>
</feature>
<evidence type="ECO:0000256" key="2">
    <source>
        <dbReference type="ARBA" id="ARBA00022695"/>
    </source>
</evidence>
<evidence type="ECO:0000256" key="4">
    <source>
        <dbReference type="ARBA" id="ARBA00022759"/>
    </source>
</evidence>
<dbReference type="Gene3D" id="2.40.70.10">
    <property type="entry name" value="Acid Proteases"/>
    <property type="match status" value="1"/>
</dbReference>
<dbReference type="EMBL" id="JAVXUP010002592">
    <property type="protein sequence ID" value="KAK3002434.1"/>
    <property type="molecule type" value="Genomic_DNA"/>
</dbReference>
<dbReference type="InterPro" id="IPR021109">
    <property type="entry name" value="Peptidase_aspartic_dom_sf"/>
</dbReference>
<evidence type="ECO:0000256" key="1">
    <source>
        <dbReference type="ARBA" id="ARBA00022679"/>
    </source>
</evidence>
<evidence type="ECO:0000256" key="6">
    <source>
        <dbReference type="ARBA" id="ARBA00022918"/>
    </source>
</evidence>
<gene>
    <name evidence="9" type="ORF">RJ639_021901</name>
</gene>
<keyword evidence="4" id="KW-0255">Endonuclease</keyword>
<dbReference type="InterPro" id="IPR036397">
    <property type="entry name" value="RNaseH_sf"/>
</dbReference>
<evidence type="ECO:0000313" key="9">
    <source>
        <dbReference type="EMBL" id="KAK3002434.1"/>
    </source>
</evidence>
<feature type="region of interest" description="Disordered" evidence="7">
    <location>
        <begin position="167"/>
        <end position="221"/>
    </location>
</feature>
<accession>A0AA88V5X8</accession>
<dbReference type="Proteomes" id="UP001188597">
    <property type="component" value="Unassembled WGS sequence"/>
</dbReference>
<dbReference type="PANTHER" id="PTHR48475">
    <property type="entry name" value="RIBONUCLEASE H"/>
    <property type="match status" value="1"/>
</dbReference>
<dbReference type="Pfam" id="PF17917">
    <property type="entry name" value="RT_RNaseH"/>
    <property type="match status" value="1"/>
</dbReference>
<dbReference type="AlphaFoldDB" id="A0AA88V5X8"/>
<dbReference type="InterPro" id="IPR043502">
    <property type="entry name" value="DNA/RNA_pol_sf"/>
</dbReference>
<dbReference type="Gene3D" id="3.30.420.10">
    <property type="entry name" value="Ribonuclease H-like superfamily/Ribonuclease H"/>
    <property type="match status" value="1"/>
</dbReference>
<dbReference type="SUPFAM" id="SSF56672">
    <property type="entry name" value="DNA/RNA polymerases"/>
    <property type="match status" value="1"/>
</dbReference>
<dbReference type="CDD" id="cd09279">
    <property type="entry name" value="RNase_HI_like"/>
    <property type="match status" value="1"/>
</dbReference>
<evidence type="ECO:0000256" key="5">
    <source>
        <dbReference type="ARBA" id="ARBA00022801"/>
    </source>
</evidence>
<dbReference type="GO" id="GO:0003676">
    <property type="term" value="F:nucleic acid binding"/>
    <property type="evidence" value="ECO:0007669"/>
    <property type="project" value="InterPro"/>
</dbReference>
<evidence type="ECO:0000259" key="8">
    <source>
        <dbReference type="PROSITE" id="PS50879"/>
    </source>
</evidence>
<keyword evidence="5" id="KW-0378">Hydrolase</keyword>
<keyword evidence="3" id="KW-0540">Nuclease</keyword>
<sequence length="756" mass="85442">MAVAPPSTHHSHLDPGDLRLRLTSRSSYCRKYRSAADLTFDPKEKGEEHITRNGSCYSRDPSVPTPLPHRPPKLRPFEDLSTERGRLSFVPENGSLGRSHSKALSKQSLPKEELATLEIDNLDESVKYTAFLQGLRPTSKFTFSVNKSPPGNMKALLEKANKYIQAKEYLETNRDRRGEGKPEQKKRSREVTPPEGKSAKCSKRDERHPKDTFNLTPLNAKPSQILHEIKDNKALQWPDRMKSQPNKRNKDLWCHFHNDHGHTTDNYIKTFHDDPLVITIKAGNFDVKRVLIDNGSSAEILFHDAFKKMNIPTDRLQKMDTPLYGFSYHPVAAKGIIALPVAVGTPPAQANFMLDFVVVKVPSAYNAILGRLALNQLQAVVSTYHLKMKFPMEHGIGEVKGDQTTALTEVAVSTVLIREEVGVQKPIYYINKVLQDVETRYPKIDKIALALIISARRLRPYFQSHTIIILTDQLLRKVLLNPEASGRLVNWSVELGEFDIKYKPRTTIKAQALADFIVECTLPEEPPQLVISAALDPWNLYVDGSSALGSSGAGLILISPEGFTIEYALCFGFRASNNKAEYEALLAGIRLAHAFKVDSLSIHSDSQLVVNHVLGDYEARDERMAQYLNLVKTSAVKFQNFTIRRIPRDQNTQADTLSRLASAEETDARRPIYLEFLKERNISSQTEVETIEQEPCWMDMIVTYLSTRELPSERHEARNLRVKAARYALVEGTLYNKSFSLPYLRCLHPSESIYAL</sequence>
<organism evidence="9 10">
    <name type="scientific">Escallonia herrerae</name>
    <dbReference type="NCBI Taxonomy" id="1293975"/>
    <lineage>
        <taxon>Eukaryota</taxon>
        <taxon>Viridiplantae</taxon>
        <taxon>Streptophyta</taxon>
        <taxon>Embryophyta</taxon>
        <taxon>Tracheophyta</taxon>
        <taxon>Spermatophyta</taxon>
        <taxon>Magnoliopsida</taxon>
        <taxon>eudicotyledons</taxon>
        <taxon>Gunneridae</taxon>
        <taxon>Pentapetalae</taxon>
        <taxon>asterids</taxon>
        <taxon>campanulids</taxon>
        <taxon>Escalloniales</taxon>
        <taxon>Escalloniaceae</taxon>
        <taxon>Escallonia</taxon>
    </lineage>
</organism>
<evidence type="ECO:0000313" key="10">
    <source>
        <dbReference type="Proteomes" id="UP001188597"/>
    </source>
</evidence>
<reference evidence="9" key="1">
    <citation type="submission" date="2022-12" db="EMBL/GenBank/DDBJ databases">
        <title>Draft genome assemblies for two species of Escallonia (Escalloniales).</title>
        <authorList>
            <person name="Chanderbali A."/>
            <person name="Dervinis C."/>
            <person name="Anghel I."/>
            <person name="Soltis D."/>
            <person name="Soltis P."/>
            <person name="Zapata F."/>
        </authorList>
    </citation>
    <scope>NUCLEOTIDE SEQUENCE</scope>
    <source>
        <strain evidence="9">UCBG64.0493</strain>
        <tissue evidence="9">Leaf</tissue>
    </source>
</reference>
<dbReference type="InterPro" id="IPR002156">
    <property type="entry name" value="RNaseH_domain"/>
</dbReference>
<keyword evidence="6" id="KW-0695">RNA-directed DNA polymerase</keyword>